<dbReference type="GO" id="GO:0004523">
    <property type="term" value="F:RNA-DNA hybrid ribonuclease activity"/>
    <property type="evidence" value="ECO:0007669"/>
    <property type="project" value="InterPro"/>
</dbReference>
<dbReference type="Proteomes" id="UP000593574">
    <property type="component" value="Unassembled WGS sequence"/>
</dbReference>
<comment type="caution">
    <text evidence="2">The sequence shown here is derived from an EMBL/GenBank/DDBJ whole genome shotgun (WGS) entry which is preliminary data.</text>
</comment>
<accession>A0A7J8ZTD4</accession>
<gene>
    <name evidence="2" type="ORF">Golax_013995</name>
</gene>
<dbReference type="Pfam" id="PF13456">
    <property type="entry name" value="RVT_3"/>
    <property type="match status" value="1"/>
</dbReference>
<keyword evidence="3" id="KW-1185">Reference proteome</keyword>
<reference evidence="2 3" key="1">
    <citation type="journal article" date="2019" name="Genome Biol. Evol.">
        <title>Insights into the evolution of the New World diploid cottons (Gossypium, subgenus Houzingenia) based on genome sequencing.</title>
        <authorList>
            <person name="Grover C.E."/>
            <person name="Arick M.A. 2nd"/>
            <person name="Thrash A."/>
            <person name="Conover J.L."/>
            <person name="Sanders W.S."/>
            <person name="Peterson D.G."/>
            <person name="Frelichowski J.E."/>
            <person name="Scheffler J.A."/>
            <person name="Scheffler B.E."/>
            <person name="Wendel J.F."/>
        </authorList>
    </citation>
    <scope>NUCLEOTIDE SEQUENCE [LARGE SCALE GENOMIC DNA]</scope>
    <source>
        <strain evidence="2">4</strain>
        <tissue evidence="2">Leaf</tissue>
    </source>
</reference>
<dbReference type="GO" id="GO:0003676">
    <property type="term" value="F:nucleic acid binding"/>
    <property type="evidence" value="ECO:0007669"/>
    <property type="project" value="InterPro"/>
</dbReference>
<evidence type="ECO:0000313" key="3">
    <source>
        <dbReference type="Proteomes" id="UP000593574"/>
    </source>
</evidence>
<evidence type="ECO:0000259" key="1">
    <source>
        <dbReference type="Pfam" id="PF13456"/>
    </source>
</evidence>
<dbReference type="EMBL" id="JABEZV010000007">
    <property type="protein sequence ID" value="MBA0715066.1"/>
    <property type="molecule type" value="Genomic_DNA"/>
</dbReference>
<feature type="domain" description="RNase H type-1" evidence="1">
    <location>
        <begin position="4"/>
        <end position="90"/>
    </location>
</feature>
<proteinExistence type="predicted"/>
<feature type="non-terminal residue" evidence="2">
    <location>
        <position position="173"/>
    </location>
</feature>
<organism evidence="2 3">
    <name type="scientific">Gossypium laxum</name>
    <dbReference type="NCBI Taxonomy" id="34288"/>
    <lineage>
        <taxon>Eukaryota</taxon>
        <taxon>Viridiplantae</taxon>
        <taxon>Streptophyta</taxon>
        <taxon>Embryophyta</taxon>
        <taxon>Tracheophyta</taxon>
        <taxon>Spermatophyta</taxon>
        <taxon>Magnoliopsida</taxon>
        <taxon>eudicotyledons</taxon>
        <taxon>Gunneridae</taxon>
        <taxon>Pentapetalae</taxon>
        <taxon>rosids</taxon>
        <taxon>malvids</taxon>
        <taxon>Malvales</taxon>
        <taxon>Malvaceae</taxon>
        <taxon>Malvoideae</taxon>
        <taxon>Gossypium</taxon>
    </lineage>
</organism>
<dbReference type="AlphaFoldDB" id="A0A7J8ZTD4"/>
<dbReference type="InterPro" id="IPR002156">
    <property type="entry name" value="RNaseH_domain"/>
</dbReference>
<sequence length="173" mass="19656">YYKDLGAAYARVVIRNSYDLLIGVACFWNEFTQSPLFAKAWAALQALCFALDLDFRSVEMERDFLVVISKFQSTSIDRLTISMHIWGIKQSCSPDGKIRCLLLQPPLASNFDAGASTRSTDVMDSGKDRARERMVRSVGCSLIAFHRSNPTMHWWVSIWSMTHNINDRLGLPE</sequence>
<protein>
    <recommendedName>
        <fullName evidence="1">RNase H type-1 domain-containing protein</fullName>
    </recommendedName>
</protein>
<name>A0A7J8ZTD4_9ROSI</name>
<evidence type="ECO:0000313" key="2">
    <source>
        <dbReference type="EMBL" id="MBA0715066.1"/>
    </source>
</evidence>